<gene>
    <name evidence="1" type="ORF">V8Q02_17670</name>
</gene>
<dbReference type="EMBL" id="JBAMYC010000009">
    <property type="protein sequence ID" value="MEI1249815.1"/>
    <property type="molecule type" value="Genomic_DNA"/>
</dbReference>
<evidence type="ECO:0000313" key="1">
    <source>
        <dbReference type="EMBL" id="MEI1249815.1"/>
    </source>
</evidence>
<name>A0ABU8CLY2_9HYPH</name>
<reference evidence="1 2" key="1">
    <citation type="submission" date="2024-01" db="EMBL/GenBank/DDBJ databases">
        <title>Draft genome sequences of three bacterial strains isolated from Acacia saligna represent a potential new species within the genus Rhizobium.</title>
        <authorList>
            <person name="Tambong J.T."/>
            <person name="Mnasri B."/>
        </authorList>
    </citation>
    <scope>NUCLEOTIDE SEQUENCE [LARGE SCALE GENOMIC DNA]</scope>
    <source>
        <strain evidence="1 2">1AS12I</strain>
    </source>
</reference>
<proteinExistence type="predicted"/>
<accession>A0ABU8CLY2</accession>
<dbReference type="Proteomes" id="UP001531129">
    <property type="component" value="Unassembled WGS sequence"/>
</dbReference>
<sequence>MADAAEILGLQSLLERYPTPQALALSEHGLPELGLRLSAEIV</sequence>
<comment type="caution">
    <text evidence="1">The sequence shown here is derived from an EMBL/GenBank/DDBJ whole genome shotgun (WGS) entry which is preliminary data.</text>
</comment>
<organism evidence="1 2">
    <name type="scientific">Rhizobium aouanii</name>
    <dbReference type="NCBI Taxonomy" id="3118145"/>
    <lineage>
        <taxon>Bacteria</taxon>
        <taxon>Pseudomonadati</taxon>
        <taxon>Pseudomonadota</taxon>
        <taxon>Alphaproteobacteria</taxon>
        <taxon>Hyphomicrobiales</taxon>
        <taxon>Rhizobiaceae</taxon>
        <taxon>Rhizobium/Agrobacterium group</taxon>
        <taxon>Rhizobium</taxon>
    </lineage>
</organism>
<dbReference type="RefSeq" id="WP_335913668.1">
    <property type="nucleotide sequence ID" value="NZ_JBAMYB010000009.1"/>
</dbReference>
<keyword evidence="2" id="KW-1185">Reference proteome</keyword>
<protein>
    <submittedName>
        <fullName evidence="1">Uncharacterized protein</fullName>
    </submittedName>
</protein>
<evidence type="ECO:0000313" key="2">
    <source>
        <dbReference type="Proteomes" id="UP001531129"/>
    </source>
</evidence>